<dbReference type="Proteomes" id="UP001217089">
    <property type="component" value="Unassembled WGS sequence"/>
</dbReference>
<sequence>MINNRHFCFVMVSTLTRWKQLNESLTLSKDWDYYPSYKSAQLRSPGWKYNRPSSFVHLPYLYRNKPTWYFDDIFRYHGGIMRPYIKDRNGDPGSVINGNINGLFFSGIVDHNSHPPPYSYFGEIRVLIKAEWLFNNNTNIYFADFYCHYTSHYVTLVLTLQGSETDSFCQRNLLCLNKFDNPFLKISTSNDVYVTRDVGIEVFFTEPINLRHDGILFQTVEIRGRGSSKKHGIPKNSLCVICNL</sequence>
<gene>
    <name evidence="2" type="ORF">KUTeg_019171</name>
</gene>
<dbReference type="Pfam" id="PF19281">
    <property type="entry name" value="PHYHIP_C"/>
    <property type="match status" value="1"/>
</dbReference>
<dbReference type="InterPro" id="IPR045545">
    <property type="entry name" value="PHYIP/PHIPL_C"/>
</dbReference>
<dbReference type="EMBL" id="JARBDR010000917">
    <property type="protein sequence ID" value="KAJ8302775.1"/>
    <property type="molecule type" value="Genomic_DNA"/>
</dbReference>
<dbReference type="InterPro" id="IPR042868">
    <property type="entry name" value="PHYHIP/PHYHIPL"/>
</dbReference>
<protein>
    <recommendedName>
        <fullName evidence="1">Phytanoyl-CoA hydroxylase-interacting protein-like C-terminal domain-containing protein</fullName>
    </recommendedName>
</protein>
<proteinExistence type="predicted"/>
<organism evidence="2 3">
    <name type="scientific">Tegillarca granosa</name>
    <name type="common">Malaysian cockle</name>
    <name type="synonym">Anadara granosa</name>
    <dbReference type="NCBI Taxonomy" id="220873"/>
    <lineage>
        <taxon>Eukaryota</taxon>
        <taxon>Metazoa</taxon>
        <taxon>Spiralia</taxon>
        <taxon>Lophotrochozoa</taxon>
        <taxon>Mollusca</taxon>
        <taxon>Bivalvia</taxon>
        <taxon>Autobranchia</taxon>
        <taxon>Pteriomorphia</taxon>
        <taxon>Arcoida</taxon>
        <taxon>Arcoidea</taxon>
        <taxon>Arcidae</taxon>
        <taxon>Tegillarca</taxon>
    </lineage>
</organism>
<dbReference type="PANTHER" id="PTHR15698">
    <property type="entry name" value="PROTEIN CBG15099"/>
    <property type="match status" value="1"/>
</dbReference>
<evidence type="ECO:0000313" key="2">
    <source>
        <dbReference type="EMBL" id="KAJ8302775.1"/>
    </source>
</evidence>
<dbReference type="PANTHER" id="PTHR15698:SF10">
    <property type="entry name" value="PHYTANOYL-COA HYDROXYLASE-INTERACTING PROTEIN-LIKE C-TERMINAL DOMAIN-CONTAINING PROTEIN"/>
    <property type="match status" value="1"/>
</dbReference>
<name>A0ABQ9EH73_TEGGR</name>
<feature type="domain" description="Phytanoyl-CoA hydroxylase-interacting protein-like C-terminal" evidence="1">
    <location>
        <begin position="58"/>
        <end position="214"/>
    </location>
</feature>
<keyword evidence="3" id="KW-1185">Reference proteome</keyword>
<evidence type="ECO:0000313" key="3">
    <source>
        <dbReference type="Proteomes" id="UP001217089"/>
    </source>
</evidence>
<evidence type="ECO:0000259" key="1">
    <source>
        <dbReference type="Pfam" id="PF19281"/>
    </source>
</evidence>
<accession>A0ABQ9EH73</accession>
<reference evidence="2 3" key="1">
    <citation type="submission" date="2022-12" db="EMBL/GenBank/DDBJ databases">
        <title>Chromosome-level genome of Tegillarca granosa.</title>
        <authorList>
            <person name="Kim J."/>
        </authorList>
    </citation>
    <scope>NUCLEOTIDE SEQUENCE [LARGE SCALE GENOMIC DNA]</scope>
    <source>
        <strain evidence="2">Teg-2019</strain>
        <tissue evidence="2">Adductor muscle</tissue>
    </source>
</reference>
<comment type="caution">
    <text evidence="2">The sequence shown here is derived from an EMBL/GenBank/DDBJ whole genome shotgun (WGS) entry which is preliminary data.</text>
</comment>